<reference evidence="3" key="1">
    <citation type="journal article" date="2005" name="Nature">
        <title>The map-based sequence of the rice genome.</title>
        <authorList>
            <consortium name="International rice genome sequencing project (IRGSP)"/>
            <person name="Matsumoto T."/>
            <person name="Wu J."/>
            <person name="Kanamori H."/>
            <person name="Katayose Y."/>
            <person name="Fujisawa M."/>
            <person name="Namiki N."/>
            <person name="Mizuno H."/>
            <person name="Yamamoto K."/>
            <person name="Antonio B.A."/>
            <person name="Baba T."/>
            <person name="Sakata K."/>
            <person name="Nagamura Y."/>
            <person name="Aoki H."/>
            <person name="Arikawa K."/>
            <person name="Arita K."/>
            <person name="Bito T."/>
            <person name="Chiden Y."/>
            <person name="Fujitsuka N."/>
            <person name="Fukunaka R."/>
            <person name="Hamada M."/>
            <person name="Harada C."/>
            <person name="Hayashi A."/>
            <person name="Hijishita S."/>
            <person name="Honda M."/>
            <person name="Hosokawa S."/>
            <person name="Ichikawa Y."/>
            <person name="Idonuma A."/>
            <person name="Iijima M."/>
            <person name="Ikeda M."/>
            <person name="Ikeno M."/>
            <person name="Ito K."/>
            <person name="Ito S."/>
            <person name="Ito T."/>
            <person name="Ito Y."/>
            <person name="Ito Y."/>
            <person name="Iwabuchi A."/>
            <person name="Kamiya K."/>
            <person name="Karasawa W."/>
            <person name="Kurita K."/>
            <person name="Katagiri S."/>
            <person name="Kikuta A."/>
            <person name="Kobayashi H."/>
            <person name="Kobayashi N."/>
            <person name="Machita K."/>
            <person name="Maehara T."/>
            <person name="Masukawa M."/>
            <person name="Mizubayashi T."/>
            <person name="Mukai Y."/>
            <person name="Nagasaki H."/>
            <person name="Nagata Y."/>
            <person name="Naito S."/>
            <person name="Nakashima M."/>
            <person name="Nakama Y."/>
            <person name="Nakamichi Y."/>
            <person name="Nakamura M."/>
            <person name="Meguro A."/>
            <person name="Negishi M."/>
            <person name="Ohta I."/>
            <person name="Ohta T."/>
            <person name="Okamoto M."/>
            <person name="Ono N."/>
            <person name="Saji S."/>
            <person name="Sakaguchi M."/>
            <person name="Sakai K."/>
            <person name="Shibata M."/>
            <person name="Shimokawa T."/>
            <person name="Song J."/>
            <person name="Takazaki Y."/>
            <person name="Terasawa K."/>
            <person name="Tsugane M."/>
            <person name="Tsuji K."/>
            <person name="Ueda S."/>
            <person name="Waki K."/>
            <person name="Yamagata H."/>
            <person name="Yamamoto M."/>
            <person name="Yamamoto S."/>
            <person name="Yamane H."/>
            <person name="Yoshiki S."/>
            <person name="Yoshihara R."/>
            <person name="Yukawa K."/>
            <person name="Zhong H."/>
            <person name="Yano M."/>
            <person name="Yuan Q."/>
            <person name="Ouyang S."/>
            <person name="Liu J."/>
            <person name="Jones K.M."/>
            <person name="Gansberger K."/>
            <person name="Moffat K."/>
            <person name="Hill J."/>
            <person name="Bera J."/>
            <person name="Fadrosh D."/>
            <person name="Jin S."/>
            <person name="Johri S."/>
            <person name="Kim M."/>
            <person name="Overton L."/>
            <person name="Reardon M."/>
            <person name="Tsitrin T."/>
            <person name="Vuong H."/>
            <person name="Weaver B."/>
            <person name="Ciecko A."/>
            <person name="Tallon L."/>
            <person name="Jackson J."/>
            <person name="Pai G."/>
            <person name="Aken S.V."/>
            <person name="Utterback T."/>
            <person name="Reidmuller S."/>
            <person name="Feldblyum T."/>
            <person name="Hsiao J."/>
            <person name="Zismann V."/>
            <person name="Iobst S."/>
            <person name="de Vazeille A.R."/>
            <person name="Buell C.R."/>
            <person name="Ying K."/>
            <person name="Li Y."/>
            <person name="Lu T."/>
            <person name="Huang Y."/>
            <person name="Zhao Q."/>
            <person name="Feng Q."/>
            <person name="Zhang L."/>
            <person name="Zhu J."/>
            <person name="Weng Q."/>
            <person name="Mu J."/>
            <person name="Lu Y."/>
            <person name="Fan D."/>
            <person name="Liu Y."/>
            <person name="Guan J."/>
            <person name="Zhang Y."/>
            <person name="Yu S."/>
            <person name="Liu X."/>
            <person name="Zhang Y."/>
            <person name="Hong G."/>
            <person name="Han B."/>
            <person name="Choisne N."/>
            <person name="Demange N."/>
            <person name="Orjeda G."/>
            <person name="Samain S."/>
            <person name="Cattolico L."/>
            <person name="Pelletier E."/>
            <person name="Couloux A."/>
            <person name="Segurens B."/>
            <person name="Wincker P."/>
            <person name="D'Hont A."/>
            <person name="Scarpelli C."/>
            <person name="Weissenbach J."/>
            <person name="Salanoubat M."/>
            <person name="Quetier F."/>
            <person name="Yu Y."/>
            <person name="Kim H.R."/>
            <person name="Rambo T."/>
            <person name="Currie J."/>
            <person name="Collura K."/>
            <person name="Luo M."/>
            <person name="Yang T."/>
            <person name="Ammiraju J.S.S."/>
            <person name="Engler F."/>
            <person name="Soderlund C."/>
            <person name="Wing R.A."/>
            <person name="Palmer L.E."/>
            <person name="de la Bastide M."/>
            <person name="Spiegel L."/>
            <person name="Nascimento L."/>
            <person name="Zutavern T."/>
            <person name="O'Shaughnessy A."/>
            <person name="Dike S."/>
            <person name="Dedhia N."/>
            <person name="Preston R."/>
            <person name="Balija V."/>
            <person name="McCombie W.R."/>
            <person name="Chow T."/>
            <person name="Chen H."/>
            <person name="Chung M."/>
            <person name="Chen C."/>
            <person name="Shaw J."/>
            <person name="Wu H."/>
            <person name="Hsiao K."/>
            <person name="Chao Y."/>
            <person name="Chu M."/>
            <person name="Cheng C."/>
            <person name="Hour A."/>
            <person name="Lee P."/>
            <person name="Lin S."/>
            <person name="Lin Y."/>
            <person name="Liou J."/>
            <person name="Liu S."/>
            <person name="Hsing Y."/>
            <person name="Raghuvanshi S."/>
            <person name="Mohanty A."/>
            <person name="Bharti A.K."/>
            <person name="Gaur A."/>
            <person name="Gupta V."/>
            <person name="Kumar D."/>
            <person name="Ravi V."/>
            <person name="Vij S."/>
            <person name="Kapur A."/>
            <person name="Khurana P."/>
            <person name="Khurana P."/>
            <person name="Khurana J.P."/>
            <person name="Tyagi A.K."/>
            <person name="Gaikwad K."/>
            <person name="Singh A."/>
            <person name="Dalal V."/>
            <person name="Srivastava S."/>
            <person name="Dixit A."/>
            <person name="Pal A.K."/>
            <person name="Ghazi I.A."/>
            <person name="Yadav M."/>
            <person name="Pandit A."/>
            <person name="Bhargava A."/>
            <person name="Sureshbabu K."/>
            <person name="Batra K."/>
            <person name="Sharma T.R."/>
            <person name="Mohapatra T."/>
            <person name="Singh N.K."/>
            <person name="Messing J."/>
            <person name="Nelson A.B."/>
            <person name="Fuks G."/>
            <person name="Kavchok S."/>
            <person name="Keizer G."/>
            <person name="Linton E."/>
            <person name="Llaca V."/>
            <person name="Song R."/>
            <person name="Tanyolac B."/>
            <person name="Young S."/>
            <person name="Ho-Il K."/>
            <person name="Hahn J.H."/>
            <person name="Sangsakoo G."/>
            <person name="Vanavichit A."/>
            <person name="de Mattos Luiz.A.T."/>
            <person name="Zimmer P.D."/>
            <person name="Malone G."/>
            <person name="Dellagostin O."/>
            <person name="de Oliveira A.C."/>
            <person name="Bevan M."/>
            <person name="Bancroft I."/>
            <person name="Minx P."/>
            <person name="Cordum H."/>
            <person name="Wilson R."/>
            <person name="Cheng Z."/>
            <person name="Jin W."/>
            <person name="Jiang J."/>
            <person name="Leong S.A."/>
            <person name="Iwama H."/>
            <person name="Gojobori T."/>
            <person name="Itoh T."/>
            <person name="Niimura Y."/>
            <person name="Fujii Y."/>
            <person name="Habara T."/>
            <person name="Sakai H."/>
            <person name="Sato Y."/>
            <person name="Wilson G."/>
            <person name="Kumar K."/>
            <person name="McCouch S."/>
            <person name="Juretic N."/>
            <person name="Hoen D."/>
            <person name="Wright S."/>
            <person name="Bruskiewich R."/>
            <person name="Bureau T."/>
            <person name="Miyao A."/>
            <person name="Hirochika H."/>
            <person name="Nishikawa T."/>
            <person name="Kadowaki K."/>
            <person name="Sugiura M."/>
            <person name="Burr B."/>
            <person name="Sasaki T."/>
        </authorList>
    </citation>
    <scope>NUCLEOTIDE SEQUENCE [LARGE SCALE GENOMIC DNA]</scope>
    <source>
        <strain evidence="3">cv. Nipponbare</strain>
    </source>
</reference>
<dbReference type="EMBL" id="AP014963">
    <property type="protein sequence ID" value="BAT02344.1"/>
    <property type="molecule type" value="Genomic_DNA"/>
</dbReference>
<dbReference type="AlphaFoldDB" id="A0A0P0X7T1"/>
<keyword evidence="1" id="KW-1133">Transmembrane helix</keyword>
<protein>
    <submittedName>
        <fullName evidence="2">Os07g0582050 protein</fullName>
    </submittedName>
</protein>
<organism evidence="2 3">
    <name type="scientific">Oryza sativa subsp. japonica</name>
    <name type="common">Rice</name>
    <dbReference type="NCBI Taxonomy" id="39947"/>
    <lineage>
        <taxon>Eukaryota</taxon>
        <taxon>Viridiplantae</taxon>
        <taxon>Streptophyta</taxon>
        <taxon>Embryophyta</taxon>
        <taxon>Tracheophyta</taxon>
        <taxon>Spermatophyta</taxon>
        <taxon>Magnoliopsida</taxon>
        <taxon>Liliopsida</taxon>
        <taxon>Poales</taxon>
        <taxon>Poaceae</taxon>
        <taxon>BOP clade</taxon>
        <taxon>Oryzoideae</taxon>
        <taxon>Oryzeae</taxon>
        <taxon>Oryzinae</taxon>
        <taxon>Oryza</taxon>
        <taxon>Oryza sativa</taxon>
    </lineage>
</organism>
<proteinExistence type="predicted"/>
<feature type="transmembrane region" description="Helical" evidence="1">
    <location>
        <begin position="51"/>
        <end position="71"/>
    </location>
</feature>
<accession>A0A0P0X7T1</accession>
<keyword evidence="1" id="KW-0812">Transmembrane</keyword>
<reference evidence="2 3" key="2">
    <citation type="journal article" date="2013" name="Plant Cell Physiol.">
        <title>Rice Annotation Project Database (RAP-DB): an integrative and interactive database for rice genomics.</title>
        <authorList>
            <person name="Sakai H."/>
            <person name="Lee S.S."/>
            <person name="Tanaka T."/>
            <person name="Numa H."/>
            <person name="Kim J."/>
            <person name="Kawahara Y."/>
            <person name="Wakimoto H."/>
            <person name="Yang C.C."/>
            <person name="Iwamoto M."/>
            <person name="Abe T."/>
            <person name="Yamada Y."/>
            <person name="Muto A."/>
            <person name="Inokuchi H."/>
            <person name="Ikemura T."/>
            <person name="Matsumoto T."/>
            <person name="Sasaki T."/>
            <person name="Itoh T."/>
        </authorList>
    </citation>
    <scope>NUCLEOTIDE SEQUENCE [LARGE SCALE GENOMIC DNA]</scope>
    <source>
        <strain evidence="3">cv. Nipponbare</strain>
    </source>
</reference>
<keyword evidence="1" id="KW-0472">Membrane</keyword>
<sequence>MDPDNTMLDLKYASSTRFGSMGMGSPNLVKGARKKAKPIMEQRKKTYGSSCWSWVIFVAIRCLSTLHFIVFECNSIRLNATLAYDVNCFIKGVSRALRPPS</sequence>
<name>A0A0P0X7T1_ORYSJ</name>
<dbReference type="PaxDb" id="39947-A0A0P0X7T1"/>
<evidence type="ECO:0000313" key="3">
    <source>
        <dbReference type="Proteomes" id="UP000059680"/>
    </source>
</evidence>
<evidence type="ECO:0000313" key="2">
    <source>
        <dbReference type="EMBL" id="BAT02344.1"/>
    </source>
</evidence>
<evidence type="ECO:0000256" key="1">
    <source>
        <dbReference type="SAM" id="Phobius"/>
    </source>
</evidence>
<dbReference type="InParanoid" id="A0A0P0X7T1"/>
<gene>
    <name evidence="2" type="ordered locus">Os07g0582050</name>
    <name evidence="2" type="ORF">OSNPB_070582050</name>
</gene>
<keyword evidence="3" id="KW-1185">Reference proteome</keyword>
<dbReference type="Proteomes" id="UP000059680">
    <property type="component" value="Chromosome 7"/>
</dbReference>
<reference evidence="2 3" key="3">
    <citation type="journal article" date="2013" name="Rice">
        <title>Improvement of the Oryza sativa Nipponbare reference genome using next generation sequence and optical map data.</title>
        <authorList>
            <person name="Kawahara Y."/>
            <person name="de la Bastide M."/>
            <person name="Hamilton J.P."/>
            <person name="Kanamori H."/>
            <person name="McCombie W.R."/>
            <person name="Ouyang S."/>
            <person name="Schwartz D.C."/>
            <person name="Tanaka T."/>
            <person name="Wu J."/>
            <person name="Zhou S."/>
            <person name="Childs K.L."/>
            <person name="Davidson R.M."/>
            <person name="Lin H."/>
            <person name="Quesada-Ocampo L."/>
            <person name="Vaillancourt B."/>
            <person name="Sakai H."/>
            <person name="Lee S.S."/>
            <person name="Kim J."/>
            <person name="Numa H."/>
            <person name="Itoh T."/>
            <person name="Buell C.R."/>
            <person name="Matsumoto T."/>
        </authorList>
    </citation>
    <scope>NUCLEOTIDE SEQUENCE [LARGE SCALE GENOMIC DNA]</scope>
    <source>
        <strain evidence="3">cv. Nipponbare</strain>
    </source>
</reference>